<dbReference type="GO" id="GO:0016266">
    <property type="term" value="P:protein O-linked glycosylation via N-acetyl-galactosamine"/>
    <property type="evidence" value="ECO:0007669"/>
    <property type="project" value="TreeGrafter"/>
</dbReference>
<dbReference type="InterPro" id="IPR052463">
    <property type="entry name" value="O-linked_mannose_GnT"/>
</dbReference>
<dbReference type="OrthoDB" id="440755at2759"/>
<comment type="caution">
    <text evidence="2">The sequence shown here is derived from an EMBL/GenBank/DDBJ whole genome shotgun (WGS) entry which is preliminary data.</text>
</comment>
<feature type="region of interest" description="Disordered" evidence="1">
    <location>
        <begin position="71"/>
        <end position="93"/>
    </location>
</feature>
<dbReference type="PANTHER" id="PTHR46396:SF1">
    <property type="entry name" value="PROTEIN O-LINKED-MANNOSE BETA-1,2-N-ACETYLGLUCOSAMINYLTRANSFERASE 1"/>
    <property type="match status" value="1"/>
</dbReference>
<protein>
    <submittedName>
        <fullName evidence="2">Uncharacterized protein</fullName>
    </submittedName>
</protein>
<organism evidence="2 3">
    <name type="scientific">Euroglyphus maynei</name>
    <name type="common">Mayne's house dust mite</name>
    <dbReference type="NCBI Taxonomy" id="6958"/>
    <lineage>
        <taxon>Eukaryota</taxon>
        <taxon>Metazoa</taxon>
        <taxon>Ecdysozoa</taxon>
        <taxon>Arthropoda</taxon>
        <taxon>Chelicerata</taxon>
        <taxon>Arachnida</taxon>
        <taxon>Acari</taxon>
        <taxon>Acariformes</taxon>
        <taxon>Sarcoptiformes</taxon>
        <taxon>Astigmata</taxon>
        <taxon>Psoroptidia</taxon>
        <taxon>Analgoidea</taxon>
        <taxon>Pyroglyphidae</taxon>
        <taxon>Pyroglyphinae</taxon>
        <taxon>Euroglyphus</taxon>
    </lineage>
</organism>
<dbReference type="Proteomes" id="UP000194236">
    <property type="component" value="Unassembled WGS sequence"/>
</dbReference>
<keyword evidence="3" id="KW-1185">Reference proteome</keyword>
<name>A0A1Y3B5R1_EURMA</name>
<dbReference type="EMBL" id="MUJZ01038735">
    <property type="protein sequence ID" value="OTF76181.1"/>
    <property type="molecule type" value="Genomic_DNA"/>
</dbReference>
<dbReference type="AlphaFoldDB" id="A0A1Y3B5R1"/>
<sequence length="93" mass="10867">METTANIYLIFIRMIHVHDYNAWLQVAKCLHIWDLDARGYHHGMWRLHYYRVPYSPYSVFKPPHVVPLSFVSKSSSSSSTTKSIVPTKQSQTN</sequence>
<evidence type="ECO:0000313" key="2">
    <source>
        <dbReference type="EMBL" id="OTF76181.1"/>
    </source>
</evidence>
<feature type="compositionally biased region" description="Polar residues" evidence="1">
    <location>
        <begin position="84"/>
        <end position="93"/>
    </location>
</feature>
<evidence type="ECO:0000313" key="3">
    <source>
        <dbReference type="Proteomes" id="UP000194236"/>
    </source>
</evidence>
<proteinExistence type="predicted"/>
<feature type="compositionally biased region" description="Low complexity" evidence="1">
    <location>
        <begin position="72"/>
        <end position="83"/>
    </location>
</feature>
<dbReference type="PANTHER" id="PTHR46396">
    <property type="entry name" value="PROTEIN O-LINKED-MANNOSE BETA-1,2-N-ACETYLGLUCOSAMINYLTRANSFERASE 1"/>
    <property type="match status" value="1"/>
</dbReference>
<accession>A0A1Y3B5R1</accession>
<dbReference type="GO" id="GO:0047223">
    <property type="term" value="F:beta-1,3-galactosyl-O-glycosyl-glycoprotein beta-1,3-N-acetylglucosaminyltransferase activity"/>
    <property type="evidence" value="ECO:0007669"/>
    <property type="project" value="TreeGrafter"/>
</dbReference>
<evidence type="ECO:0000256" key="1">
    <source>
        <dbReference type="SAM" id="MobiDB-lite"/>
    </source>
</evidence>
<gene>
    <name evidence="2" type="ORF">BLA29_008845</name>
</gene>
<reference evidence="2 3" key="1">
    <citation type="submission" date="2017-03" db="EMBL/GenBank/DDBJ databases">
        <title>Genome Survey of Euroglyphus maynei.</title>
        <authorList>
            <person name="Arlian L.G."/>
            <person name="Morgan M.S."/>
            <person name="Rider S.D."/>
        </authorList>
    </citation>
    <scope>NUCLEOTIDE SEQUENCE [LARGE SCALE GENOMIC DNA]</scope>
    <source>
        <strain evidence="2">Arlian Lab</strain>
        <tissue evidence="2">Whole body</tissue>
    </source>
</reference>
<dbReference type="GO" id="GO:0000139">
    <property type="term" value="C:Golgi membrane"/>
    <property type="evidence" value="ECO:0007669"/>
    <property type="project" value="TreeGrafter"/>
</dbReference>